<dbReference type="GO" id="GO:0005576">
    <property type="term" value="C:extracellular region"/>
    <property type="evidence" value="ECO:0007669"/>
    <property type="project" value="TreeGrafter"/>
</dbReference>
<dbReference type="AlphaFoldDB" id="A0A6J4TC97"/>
<evidence type="ECO:0000256" key="1">
    <source>
        <dbReference type="ARBA" id="ARBA00004752"/>
    </source>
</evidence>
<dbReference type="GO" id="GO:0016740">
    <property type="term" value="F:transferase activity"/>
    <property type="evidence" value="ECO:0007669"/>
    <property type="project" value="UniProtKB-KW"/>
</dbReference>
<dbReference type="PANTHER" id="PTHR30582">
    <property type="entry name" value="L,D-TRANSPEPTIDASE"/>
    <property type="match status" value="1"/>
</dbReference>
<organism evidence="10">
    <name type="scientific">uncultured Sphingomonadaceae bacterium</name>
    <dbReference type="NCBI Taxonomy" id="169976"/>
    <lineage>
        <taxon>Bacteria</taxon>
        <taxon>Pseudomonadati</taxon>
        <taxon>Pseudomonadota</taxon>
        <taxon>Alphaproteobacteria</taxon>
        <taxon>Sphingomonadales</taxon>
        <taxon>Sphingomonadaceae</taxon>
        <taxon>environmental samples</taxon>
    </lineage>
</organism>
<dbReference type="GO" id="GO:0018104">
    <property type="term" value="P:peptidoglycan-protein cross-linking"/>
    <property type="evidence" value="ECO:0007669"/>
    <property type="project" value="TreeGrafter"/>
</dbReference>
<sequence length="332" mass="34687">MTLFSALPSTATALGVALVLALAPAPVRAAQPGAVPVADVPSPPRGAFAAPRRERTFAAQVMLDRLRFSPGAIDGRPGGNTTKAVRAFQQARALPVDGRIDEELVAQLRAAAPGPVLRRYKIAQPDVSGPFAPRIPDGLAAQAELERLAYTGPVELLAEKFHMTRAVLRALNPDADFAVAGTEIVVAATRDGGLPGQVLRIEVDKAAGAVRAYAEDGELLAAYPATIGSRSLPSPSGQTEVRAVAPDPAYYFDPKRLSWGPDRRLTIAPGPNNPVGAAWIDLAKDGYGIHGTPEPRLIGKTASHGCVRLTNWDVEELAAAVERGAAVAFVGG</sequence>
<feature type="signal peptide" evidence="8">
    <location>
        <begin position="1"/>
        <end position="29"/>
    </location>
</feature>
<evidence type="ECO:0000256" key="6">
    <source>
        <dbReference type="ARBA" id="ARBA00023316"/>
    </source>
</evidence>
<feature type="active site" description="Proton donor/acceptor" evidence="7">
    <location>
        <position position="290"/>
    </location>
</feature>
<comment type="pathway">
    <text evidence="1 7">Cell wall biogenesis; peptidoglycan biosynthesis.</text>
</comment>
<evidence type="ECO:0000259" key="9">
    <source>
        <dbReference type="PROSITE" id="PS52029"/>
    </source>
</evidence>
<feature type="domain" description="L,D-TPase catalytic" evidence="9">
    <location>
        <begin position="199"/>
        <end position="330"/>
    </location>
</feature>
<dbReference type="Gene3D" id="1.10.101.10">
    <property type="entry name" value="PGBD-like superfamily/PGBD"/>
    <property type="match status" value="1"/>
</dbReference>
<feature type="chain" id="PRO_5026951314" evidence="8">
    <location>
        <begin position="30"/>
        <end position="332"/>
    </location>
</feature>
<comment type="similarity">
    <text evidence="2">Belongs to the YkuD family.</text>
</comment>
<dbReference type="EMBL" id="CADCVW010000103">
    <property type="protein sequence ID" value="CAA9519630.1"/>
    <property type="molecule type" value="Genomic_DNA"/>
</dbReference>
<name>A0A6J4TC97_9SPHN</name>
<dbReference type="GO" id="GO:0071555">
    <property type="term" value="P:cell wall organization"/>
    <property type="evidence" value="ECO:0007669"/>
    <property type="project" value="UniProtKB-UniRule"/>
</dbReference>
<evidence type="ECO:0000256" key="2">
    <source>
        <dbReference type="ARBA" id="ARBA00005992"/>
    </source>
</evidence>
<dbReference type="PANTHER" id="PTHR30582:SF30">
    <property type="entry name" value="BLR4375 PROTEIN"/>
    <property type="match status" value="1"/>
</dbReference>
<evidence type="ECO:0000256" key="5">
    <source>
        <dbReference type="ARBA" id="ARBA00022984"/>
    </source>
</evidence>
<dbReference type="InterPro" id="IPR002477">
    <property type="entry name" value="Peptidoglycan-bd-like"/>
</dbReference>
<dbReference type="InterPro" id="IPR005490">
    <property type="entry name" value="LD_TPept_cat_dom"/>
</dbReference>
<dbReference type="PROSITE" id="PS52029">
    <property type="entry name" value="LD_TPASE"/>
    <property type="match status" value="1"/>
</dbReference>
<dbReference type="GO" id="GO:0008360">
    <property type="term" value="P:regulation of cell shape"/>
    <property type="evidence" value="ECO:0007669"/>
    <property type="project" value="UniProtKB-UniRule"/>
</dbReference>
<dbReference type="SUPFAM" id="SSF141523">
    <property type="entry name" value="L,D-transpeptidase catalytic domain-like"/>
    <property type="match status" value="1"/>
</dbReference>
<dbReference type="Gene3D" id="2.40.440.10">
    <property type="entry name" value="L,D-transpeptidase catalytic domain-like"/>
    <property type="match status" value="1"/>
</dbReference>
<dbReference type="InterPro" id="IPR050979">
    <property type="entry name" value="LD-transpeptidase"/>
</dbReference>
<evidence type="ECO:0000256" key="8">
    <source>
        <dbReference type="SAM" id="SignalP"/>
    </source>
</evidence>
<reference evidence="10" key="1">
    <citation type="submission" date="2020-02" db="EMBL/GenBank/DDBJ databases">
        <authorList>
            <person name="Meier V. D."/>
        </authorList>
    </citation>
    <scope>NUCLEOTIDE SEQUENCE</scope>
    <source>
        <strain evidence="10">AVDCRST_MAG39</strain>
    </source>
</reference>
<keyword evidence="8" id="KW-0732">Signal</keyword>
<dbReference type="InterPro" id="IPR038063">
    <property type="entry name" value="Transpep_catalytic_dom"/>
</dbReference>
<accession>A0A6J4TC97</accession>
<proteinExistence type="inferred from homology"/>
<keyword evidence="6 7" id="KW-0961">Cell wall biogenesis/degradation</keyword>
<dbReference type="CDD" id="cd16913">
    <property type="entry name" value="YkuD_like"/>
    <property type="match status" value="1"/>
</dbReference>
<evidence type="ECO:0000256" key="3">
    <source>
        <dbReference type="ARBA" id="ARBA00022679"/>
    </source>
</evidence>
<dbReference type="SUPFAM" id="SSF47090">
    <property type="entry name" value="PGBD-like"/>
    <property type="match status" value="1"/>
</dbReference>
<dbReference type="Pfam" id="PF03734">
    <property type="entry name" value="YkuD"/>
    <property type="match status" value="1"/>
</dbReference>
<dbReference type="InterPro" id="IPR036366">
    <property type="entry name" value="PGBDSf"/>
</dbReference>
<evidence type="ECO:0000256" key="7">
    <source>
        <dbReference type="PROSITE-ProRule" id="PRU01373"/>
    </source>
</evidence>
<keyword evidence="5 7" id="KW-0573">Peptidoglycan synthesis</keyword>
<dbReference type="UniPathway" id="UPA00219"/>
<dbReference type="InterPro" id="IPR036365">
    <property type="entry name" value="PGBD-like_sf"/>
</dbReference>
<dbReference type="GO" id="GO:0071972">
    <property type="term" value="F:peptidoglycan L,D-transpeptidase activity"/>
    <property type="evidence" value="ECO:0007669"/>
    <property type="project" value="TreeGrafter"/>
</dbReference>
<keyword evidence="3" id="KW-0808">Transferase</keyword>
<evidence type="ECO:0000313" key="10">
    <source>
        <dbReference type="EMBL" id="CAA9519630.1"/>
    </source>
</evidence>
<dbReference type="Pfam" id="PF01471">
    <property type="entry name" value="PG_binding_1"/>
    <property type="match status" value="1"/>
</dbReference>
<protein>
    <submittedName>
        <fullName evidence="10">PROTEIN ERFK/SRFK</fullName>
    </submittedName>
</protein>
<gene>
    <name evidence="10" type="ORF">AVDCRST_MAG39-2553</name>
</gene>
<evidence type="ECO:0000256" key="4">
    <source>
        <dbReference type="ARBA" id="ARBA00022960"/>
    </source>
</evidence>
<keyword evidence="4 7" id="KW-0133">Cell shape</keyword>
<feature type="active site" description="Nucleophile" evidence="7">
    <location>
        <position position="306"/>
    </location>
</feature>